<evidence type="ECO:0000259" key="1">
    <source>
        <dbReference type="PROSITE" id="PS50003"/>
    </source>
</evidence>
<protein>
    <recommendedName>
        <fullName evidence="1">PH domain-containing protein</fullName>
    </recommendedName>
</protein>
<dbReference type="SUPFAM" id="SSF50729">
    <property type="entry name" value="PH domain-like"/>
    <property type="match status" value="1"/>
</dbReference>
<dbReference type="AlphaFoldDB" id="A0A1X7T040"/>
<dbReference type="EnsemblMetazoa" id="Aqu2.1.07552_001">
    <property type="protein sequence ID" value="Aqu2.1.07552_001"/>
    <property type="gene ID" value="Aqu2.1.07552"/>
</dbReference>
<accession>A0A1X7T040</accession>
<dbReference type="InterPro" id="IPR001849">
    <property type="entry name" value="PH_domain"/>
</dbReference>
<evidence type="ECO:0000313" key="2">
    <source>
        <dbReference type="EnsemblMetazoa" id="Aqu2.1.07552_001"/>
    </source>
</evidence>
<sequence length="111" mass="12893">MNSVSMHSKRDPYKIKKLQHTTRKMEKTDELFLIGDLIEVMYFAAKSPQERNEWMEAFRMAAIDKGNELLLKHHPGVYGLTNKDRWSCCGRARRECEGCADSRGALKMLGW</sequence>
<organism evidence="2">
    <name type="scientific">Amphimedon queenslandica</name>
    <name type="common">Sponge</name>
    <dbReference type="NCBI Taxonomy" id="400682"/>
    <lineage>
        <taxon>Eukaryota</taxon>
        <taxon>Metazoa</taxon>
        <taxon>Porifera</taxon>
        <taxon>Demospongiae</taxon>
        <taxon>Heteroscleromorpha</taxon>
        <taxon>Haplosclerida</taxon>
        <taxon>Niphatidae</taxon>
        <taxon>Amphimedon</taxon>
    </lineage>
</organism>
<dbReference type="OrthoDB" id="7668193at2759"/>
<dbReference type="Gene3D" id="2.30.29.30">
    <property type="entry name" value="Pleckstrin-homology domain (PH domain)/Phosphotyrosine-binding domain (PTB)"/>
    <property type="match status" value="1"/>
</dbReference>
<dbReference type="InParanoid" id="A0A1X7T040"/>
<reference evidence="2" key="1">
    <citation type="submission" date="2017-05" db="UniProtKB">
        <authorList>
            <consortium name="EnsemblMetazoa"/>
        </authorList>
    </citation>
    <scope>IDENTIFICATION</scope>
</reference>
<dbReference type="InterPro" id="IPR011993">
    <property type="entry name" value="PH-like_dom_sf"/>
</dbReference>
<feature type="domain" description="PH" evidence="1">
    <location>
        <begin position="1"/>
        <end position="63"/>
    </location>
</feature>
<proteinExistence type="predicted"/>
<name>A0A1X7T040_AMPQE</name>
<dbReference type="PROSITE" id="PS50003">
    <property type="entry name" value="PH_DOMAIN"/>
    <property type="match status" value="1"/>
</dbReference>